<accession>A0ABD4VZ03</accession>
<feature type="non-terminal residue" evidence="3">
    <location>
        <position position="1"/>
    </location>
</feature>
<evidence type="ECO:0000313" key="3">
    <source>
        <dbReference type="EMBL" id="MCZ2656684.1"/>
    </source>
</evidence>
<dbReference type="EMBL" id="JAPUAC010000076">
    <property type="protein sequence ID" value="MCZ2656684.1"/>
    <property type="molecule type" value="Genomic_DNA"/>
</dbReference>
<organism evidence="3 4">
    <name type="scientific">Bacteroides fragilis</name>
    <dbReference type="NCBI Taxonomy" id="817"/>
    <lineage>
        <taxon>Bacteria</taxon>
        <taxon>Pseudomonadati</taxon>
        <taxon>Bacteroidota</taxon>
        <taxon>Bacteroidia</taxon>
        <taxon>Bacteroidales</taxon>
        <taxon>Bacteroidaceae</taxon>
        <taxon>Bacteroides</taxon>
    </lineage>
</organism>
<dbReference type="InterPro" id="IPR001732">
    <property type="entry name" value="UDP-Glc/GDP-Man_DH_N"/>
</dbReference>
<dbReference type="PANTHER" id="PTHR43750:SF3">
    <property type="entry name" value="UDP-GLUCOSE 6-DEHYDROGENASE TUAD"/>
    <property type="match status" value="1"/>
</dbReference>
<sequence>CVDVMESKIDNLKKGIIPIYEPGLEDMVHRNYNAGRLKFTTSLASCLDDVEVVFSAVGTPPDEDGSADLKYVLE</sequence>
<dbReference type="PANTHER" id="PTHR43750">
    <property type="entry name" value="UDP-GLUCOSE 6-DEHYDROGENASE TUAD"/>
    <property type="match status" value="1"/>
</dbReference>
<evidence type="ECO:0000313" key="4">
    <source>
        <dbReference type="Proteomes" id="UP001075704"/>
    </source>
</evidence>
<evidence type="ECO:0000259" key="2">
    <source>
        <dbReference type="Pfam" id="PF03721"/>
    </source>
</evidence>
<dbReference type="InterPro" id="IPR036291">
    <property type="entry name" value="NAD(P)-bd_dom_sf"/>
</dbReference>
<feature type="domain" description="UDP-glucose/GDP-mannose dehydrogenase N-terminal" evidence="2">
    <location>
        <begin position="1"/>
        <end position="73"/>
    </location>
</feature>
<name>A0ABD4VZ03_BACFG</name>
<dbReference type="Gene3D" id="3.40.50.720">
    <property type="entry name" value="NAD(P)-binding Rossmann-like Domain"/>
    <property type="match status" value="1"/>
</dbReference>
<protein>
    <recommendedName>
        <fullName evidence="1">UDP-glucose 6-dehydrogenase</fullName>
    </recommendedName>
</protein>
<comment type="caution">
    <text evidence="3">The sequence shown here is derived from an EMBL/GenBank/DDBJ whole genome shotgun (WGS) entry which is preliminary data.</text>
</comment>
<dbReference type="SUPFAM" id="SSF51735">
    <property type="entry name" value="NAD(P)-binding Rossmann-fold domains"/>
    <property type="match status" value="1"/>
</dbReference>
<dbReference type="Pfam" id="PF03721">
    <property type="entry name" value="UDPG_MGDP_dh_N"/>
    <property type="match status" value="1"/>
</dbReference>
<dbReference type="Proteomes" id="UP001075704">
    <property type="component" value="Unassembled WGS sequence"/>
</dbReference>
<dbReference type="AlphaFoldDB" id="A0ABD4VZ03"/>
<reference evidence="3" key="1">
    <citation type="submission" date="2022-12" db="EMBL/GenBank/DDBJ databases">
        <title>Development of a Multilocus Sequence Typing Scheme for Bacteroides fragilis Based on Whole Genome Sequencing Data and Clinical Application.</title>
        <authorList>
            <person name="Nielsen F.D."/>
            <person name="Justesen U.S."/>
        </authorList>
    </citation>
    <scope>NUCLEOTIDE SEQUENCE</scope>
    <source>
        <strain evidence="3">BF_BC_ODE_DK_2015_2</strain>
    </source>
</reference>
<gene>
    <name evidence="3" type="ORF">O1422_21360</name>
</gene>
<proteinExistence type="predicted"/>
<feature type="non-terminal residue" evidence="3">
    <location>
        <position position="74"/>
    </location>
</feature>
<evidence type="ECO:0000256" key="1">
    <source>
        <dbReference type="ARBA" id="ARBA00015132"/>
    </source>
</evidence>